<dbReference type="SUPFAM" id="SSF53383">
    <property type="entry name" value="PLP-dependent transferases"/>
    <property type="match status" value="1"/>
</dbReference>
<keyword evidence="6" id="KW-0808">Transferase</keyword>
<sequence length="368" mass="40948">MKVKFADLKTQYLSLKSEIDSAILGVIDELAFVGGKYPKKFEEDFKALYKVPECVSVANGTDAIYITLKMLGIGIGDEVITTASSWISTSETISQTGAKPVFVDIDEYYTIDPIKIESAITKKTKAIIPVHLYGQAADMESIMKIAKEHKLFVVEDCAQSHFSMLNGKYVGTFGDASTFSFYPGKNLGAYGDAGCILTSNSSLSNKFRMYANHGALKKHEHLMEGINSRLDGIQAAVLSVKLPHLSSWNLKRNNNAMIYNSLLKDLNSVQIPKVRANSFHSFHLYVIRVKERNELVSYLSSKGIETAIHYPTPLPLLPAYSHLNTDLSLIPNSIKHHKEIISLPMYPELDSTSIAYVVDCIKEFYKSK</sequence>
<keyword evidence="1 4" id="KW-0663">Pyridoxal phosphate</keyword>
<evidence type="ECO:0000313" key="6">
    <source>
        <dbReference type="EMBL" id="RVU25597.1"/>
    </source>
</evidence>
<dbReference type="AlphaFoldDB" id="A0A437PTN9"/>
<evidence type="ECO:0000313" key="7">
    <source>
        <dbReference type="Proteomes" id="UP000282832"/>
    </source>
</evidence>
<dbReference type="GO" id="GO:0000271">
    <property type="term" value="P:polysaccharide biosynthetic process"/>
    <property type="evidence" value="ECO:0007669"/>
    <property type="project" value="TreeGrafter"/>
</dbReference>
<keyword evidence="7" id="KW-1185">Reference proteome</keyword>
<comment type="caution">
    <text evidence="6">The sequence shown here is derived from an EMBL/GenBank/DDBJ whole genome shotgun (WGS) entry which is preliminary data.</text>
</comment>
<proteinExistence type="inferred from homology"/>
<evidence type="ECO:0000256" key="2">
    <source>
        <dbReference type="ARBA" id="ARBA00037999"/>
    </source>
</evidence>
<name>A0A437PTN9_9BACT</name>
<dbReference type="InterPro" id="IPR015424">
    <property type="entry name" value="PyrdxlP-dep_Trfase"/>
</dbReference>
<dbReference type="OrthoDB" id="9804264at2"/>
<dbReference type="Gene3D" id="3.40.640.10">
    <property type="entry name" value="Type I PLP-dependent aspartate aminotransferase-like (Major domain)"/>
    <property type="match status" value="1"/>
</dbReference>
<dbReference type="PANTHER" id="PTHR30244:SF36">
    <property type="entry name" value="3-OXO-GLUCOSE-6-PHOSPHATE:GLUTAMATE AMINOTRANSFERASE"/>
    <property type="match status" value="1"/>
</dbReference>
<dbReference type="Pfam" id="PF01041">
    <property type="entry name" value="DegT_DnrJ_EryC1"/>
    <property type="match status" value="1"/>
</dbReference>
<reference evidence="6 7" key="1">
    <citation type="submission" date="2019-01" db="EMBL/GenBank/DDBJ databases">
        <authorList>
            <person name="Chen W.-M."/>
        </authorList>
    </citation>
    <scope>NUCLEOTIDE SEQUENCE [LARGE SCALE GENOMIC DNA]</scope>
    <source>
        <strain evidence="6 7">FSY-15</strain>
    </source>
</reference>
<dbReference type="PIRSF" id="PIRSF000390">
    <property type="entry name" value="PLP_StrS"/>
    <property type="match status" value="1"/>
</dbReference>
<gene>
    <name evidence="6" type="ORF">EOJ36_04040</name>
</gene>
<dbReference type="Gene3D" id="3.90.1150.10">
    <property type="entry name" value="Aspartate Aminotransferase, domain 1"/>
    <property type="match status" value="1"/>
</dbReference>
<dbReference type="InterPro" id="IPR000653">
    <property type="entry name" value="DegT/StrS_aminotransferase"/>
</dbReference>
<dbReference type="InterPro" id="IPR015422">
    <property type="entry name" value="PyrdxlP-dep_Trfase_small"/>
</dbReference>
<organism evidence="6 7">
    <name type="scientific">Sandaracinomonas limnophila</name>
    <dbReference type="NCBI Taxonomy" id="1862386"/>
    <lineage>
        <taxon>Bacteria</taxon>
        <taxon>Pseudomonadati</taxon>
        <taxon>Bacteroidota</taxon>
        <taxon>Cytophagia</taxon>
        <taxon>Cytophagales</taxon>
        <taxon>Flectobacillaceae</taxon>
        <taxon>Sandaracinomonas</taxon>
    </lineage>
</organism>
<keyword evidence="6" id="KW-0032">Aminotransferase</keyword>
<accession>A0A437PTN9</accession>
<evidence type="ECO:0000256" key="3">
    <source>
        <dbReference type="PIRSR" id="PIRSR000390-1"/>
    </source>
</evidence>
<evidence type="ECO:0000256" key="5">
    <source>
        <dbReference type="RuleBase" id="RU004508"/>
    </source>
</evidence>
<evidence type="ECO:0000256" key="1">
    <source>
        <dbReference type="ARBA" id="ARBA00022898"/>
    </source>
</evidence>
<dbReference type="Proteomes" id="UP000282832">
    <property type="component" value="Unassembled WGS sequence"/>
</dbReference>
<dbReference type="PANTHER" id="PTHR30244">
    <property type="entry name" value="TRANSAMINASE"/>
    <property type="match status" value="1"/>
</dbReference>
<dbReference type="InterPro" id="IPR015421">
    <property type="entry name" value="PyrdxlP-dep_Trfase_major"/>
</dbReference>
<dbReference type="GO" id="GO:0008483">
    <property type="term" value="F:transaminase activity"/>
    <property type="evidence" value="ECO:0007669"/>
    <property type="project" value="UniProtKB-KW"/>
</dbReference>
<protein>
    <submittedName>
        <fullName evidence="6">DegT/DnrJ/EryC1/StrS family aminotransferase</fullName>
    </submittedName>
</protein>
<evidence type="ECO:0000256" key="4">
    <source>
        <dbReference type="PIRSR" id="PIRSR000390-2"/>
    </source>
</evidence>
<feature type="active site" description="Proton acceptor" evidence="3">
    <location>
        <position position="185"/>
    </location>
</feature>
<feature type="modified residue" description="N6-(pyridoxal phosphate)lysine" evidence="4">
    <location>
        <position position="185"/>
    </location>
</feature>
<dbReference type="CDD" id="cd00616">
    <property type="entry name" value="AHBA_syn"/>
    <property type="match status" value="1"/>
</dbReference>
<dbReference type="EMBL" id="SACY01000002">
    <property type="protein sequence ID" value="RVU25597.1"/>
    <property type="molecule type" value="Genomic_DNA"/>
</dbReference>
<dbReference type="RefSeq" id="WP_127802751.1">
    <property type="nucleotide sequence ID" value="NZ_SACY01000002.1"/>
</dbReference>
<dbReference type="GO" id="GO:0030170">
    <property type="term" value="F:pyridoxal phosphate binding"/>
    <property type="evidence" value="ECO:0007669"/>
    <property type="project" value="TreeGrafter"/>
</dbReference>
<comment type="similarity">
    <text evidence="2 5">Belongs to the DegT/DnrJ/EryC1 family.</text>
</comment>